<proteinExistence type="predicted"/>
<evidence type="ECO:0000313" key="4">
    <source>
        <dbReference type="EMBL" id="AOM79738.1"/>
    </source>
</evidence>
<protein>
    <recommendedName>
        <fullName evidence="3">Aerotolerance regulator N-terminal domain-containing protein</fullName>
    </recommendedName>
</protein>
<dbReference type="RefSeq" id="WP_069381400.1">
    <property type="nucleotide sequence ID" value="NZ_CP017141.1"/>
</dbReference>
<feature type="region of interest" description="Disordered" evidence="1">
    <location>
        <begin position="406"/>
        <end position="435"/>
    </location>
</feature>
<evidence type="ECO:0000313" key="5">
    <source>
        <dbReference type="Proteomes" id="UP000094313"/>
    </source>
</evidence>
<name>A0A1D7QM34_9SPHI</name>
<dbReference type="InterPro" id="IPR024163">
    <property type="entry name" value="Aerotolerance_reg_N"/>
</dbReference>
<dbReference type="KEGG" id="psty:BFS30_22795"/>
<dbReference type="PANTHER" id="PTHR37464">
    <property type="entry name" value="BLL2463 PROTEIN"/>
    <property type="match status" value="1"/>
</dbReference>
<evidence type="ECO:0000256" key="1">
    <source>
        <dbReference type="SAM" id="MobiDB-lite"/>
    </source>
</evidence>
<dbReference type="Pfam" id="PF07584">
    <property type="entry name" value="BatA"/>
    <property type="match status" value="1"/>
</dbReference>
<feature type="transmembrane region" description="Helical" evidence="2">
    <location>
        <begin position="6"/>
        <end position="26"/>
    </location>
</feature>
<feature type="transmembrane region" description="Helical" evidence="2">
    <location>
        <begin position="56"/>
        <end position="79"/>
    </location>
</feature>
<dbReference type="NCBIfam" id="TIGR02226">
    <property type="entry name" value="two_anch"/>
    <property type="match status" value="1"/>
</dbReference>
<gene>
    <name evidence="4" type="ORF">BFS30_22795</name>
</gene>
<dbReference type="Proteomes" id="UP000094313">
    <property type="component" value="Chromosome"/>
</dbReference>
<feature type="compositionally biased region" description="Basic and acidic residues" evidence="1">
    <location>
        <begin position="408"/>
        <end position="417"/>
    </location>
</feature>
<keyword evidence="5" id="KW-1185">Reference proteome</keyword>
<accession>A0A1D7QM34</accession>
<feature type="domain" description="Aerotolerance regulator N-terminal" evidence="3">
    <location>
        <begin position="1"/>
        <end position="76"/>
    </location>
</feature>
<dbReference type="InterPro" id="IPR011933">
    <property type="entry name" value="Double_TM_dom"/>
</dbReference>
<dbReference type="EMBL" id="CP017141">
    <property type="protein sequence ID" value="AOM79738.1"/>
    <property type="molecule type" value="Genomic_DNA"/>
</dbReference>
<evidence type="ECO:0000256" key="2">
    <source>
        <dbReference type="SAM" id="Phobius"/>
    </source>
</evidence>
<dbReference type="AlphaFoldDB" id="A0A1D7QM34"/>
<organism evidence="4 5">
    <name type="scientific">Pedobacter steynii</name>
    <dbReference type="NCBI Taxonomy" id="430522"/>
    <lineage>
        <taxon>Bacteria</taxon>
        <taxon>Pseudomonadati</taxon>
        <taxon>Bacteroidota</taxon>
        <taxon>Sphingobacteriia</taxon>
        <taxon>Sphingobacteriales</taxon>
        <taxon>Sphingobacteriaceae</taxon>
        <taxon>Pedobacter</taxon>
    </lineage>
</organism>
<reference evidence="4 5" key="1">
    <citation type="submission" date="2016-08" db="EMBL/GenBank/DDBJ databases">
        <authorList>
            <person name="Seilhamer J.J."/>
        </authorList>
    </citation>
    <scope>NUCLEOTIDE SEQUENCE [LARGE SCALE GENOMIC DNA]</scope>
    <source>
        <strain evidence="4 5">DX4</strain>
    </source>
</reference>
<sequence>MSLLYPIGLFALAGLLIPLIIHLWSVKQGKTLKIGSIALLGDGAPLSSRSYRIKDWLLLLLRLLLITLVGFLLAGPYFMKKAVAGNEKGWVLIEKSIFIPVYETHKKEIDSLLNSGYQLHDFNIGFSEIDINDTLKKDSVTNMNTAGYHSMLKQLNERLPAGFPVYLFADRRLGKLTDELPLIDFNLQWKDTGKRDTISNWTTSLSGKNYESISSPALTRYRSLDAGKDWPTIAVLLFKSANEKDADYVTAALNAITDFTKRKVEIKYWNNQFNSDLKFDVGFWLSDGPVAAGFLKHLNPEGRLFSYERGKTISFPSEIDLLPGKTGSIPRLTLHKRIAAPAYIGENIWNDGFGRPVLTLEKEREMDHYHFYSRLNPQWTTLVWSEMFVKALMPVVLGKEGDNFAFESHPDDQRRSPDLFSGKPASGKPLLKQKGGQPQTLHQYFWILALSVFILERMLSFNHKRGVGHG</sequence>
<keyword evidence="2" id="KW-1133">Transmembrane helix</keyword>
<keyword evidence="2" id="KW-0472">Membrane</keyword>
<dbReference type="PANTHER" id="PTHR37464:SF1">
    <property type="entry name" value="BLL2463 PROTEIN"/>
    <property type="match status" value="1"/>
</dbReference>
<evidence type="ECO:0000259" key="3">
    <source>
        <dbReference type="Pfam" id="PF07584"/>
    </source>
</evidence>
<keyword evidence="2" id="KW-0812">Transmembrane</keyword>